<dbReference type="STRING" id="321614.Q0UIF4"/>
<evidence type="ECO:0000256" key="2">
    <source>
        <dbReference type="ARBA" id="ARBA00023163"/>
    </source>
</evidence>
<evidence type="ECO:0008006" key="6">
    <source>
        <dbReference type="Google" id="ProtNLM"/>
    </source>
</evidence>
<sequence>MCRQRNGRCTRDREWPVRALVIVDALPFTWANTALNIEHWTLNIDFHHAHLPWRLQNHPHSRRVPPKPRLAQARAVIQLLPPVHDGARPTFTSCSPAQHPRPEARLPQQDSDDDMVDAPVSRADTPKDEEEDAESAAPEADEEEEVASERSPSPVVIHQFPRKKRLGRPPKNRPPDWNVVEQDNTSEGGTPIKRKRGRPAGFGRGRPPKGGVPQVARVAIDKEGTMMDVVNDEVDLPEDDEGEQKVDKLGNLQGGRDYRVRIFTIKGRGERQYMLSTEPARCCGFRDSYLFFTKHLKLYKVIIDDNEKRDLIDREIIPHSYKGRSIGVVTARSVFREFGARIIIGGKRVIDDYYVAEAKEQGAVTPTTGCRHPANAYNKNQYVAWHGASSVYHTGVPSVPTANGKPLPGKRKVNITSANWQFEHGRAASRFNSNMSALRRANLEGVYDPHTNLMCYPKVTQPTHARWEEVSPEETDVPPLVRQKYLVVDSFFQQPPFAGLGLPGPDANFIDVGTNGLPELDDEDLQNMKPEEQEAFAFAKQEEAEWRSQWGGEITDGARAQPRIGFVGVPV</sequence>
<keyword evidence="1" id="KW-0805">Transcription regulation</keyword>
<evidence type="ECO:0000256" key="1">
    <source>
        <dbReference type="ARBA" id="ARBA00023015"/>
    </source>
</evidence>
<feature type="compositionally biased region" description="Acidic residues" evidence="3">
    <location>
        <begin position="127"/>
        <end position="146"/>
    </location>
</feature>
<dbReference type="InParanoid" id="Q0UIF4"/>
<dbReference type="EMBL" id="CH445336">
    <property type="protein sequence ID" value="EAT84736.2"/>
    <property type="molecule type" value="Genomic_DNA"/>
</dbReference>
<dbReference type="eggNOG" id="ENOG502QW07">
    <property type="taxonomic scope" value="Eukaryota"/>
</dbReference>
<accession>Q0UIF4</accession>
<dbReference type="HOGENOM" id="CLU_022149_0_0_1"/>
<feature type="compositionally biased region" description="Basic residues" evidence="3">
    <location>
        <begin position="160"/>
        <end position="171"/>
    </location>
</feature>
<dbReference type="GO" id="GO:0016586">
    <property type="term" value="C:RSC-type complex"/>
    <property type="evidence" value="ECO:0000318"/>
    <property type="project" value="GO_Central"/>
</dbReference>
<dbReference type="InterPro" id="IPR013933">
    <property type="entry name" value="CRC_Rsc7/Swp82"/>
</dbReference>
<name>Q0UIF4_PHANO</name>
<dbReference type="PANTHER" id="PTHR22597:SF3">
    <property type="entry name" value="CHROMATIN STRUCTURE-REMODELING COMPLEX SUBUNIT RSC7"/>
    <property type="match status" value="1"/>
</dbReference>
<dbReference type="AlphaFoldDB" id="Q0UIF4"/>
<feature type="region of interest" description="Disordered" evidence="3">
    <location>
        <begin position="82"/>
        <end position="213"/>
    </location>
</feature>
<dbReference type="PANTHER" id="PTHR22597">
    <property type="entry name" value="POLYCOMB GROUP PROTEIN"/>
    <property type="match status" value="1"/>
</dbReference>
<dbReference type="GO" id="GO:0005634">
    <property type="term" value="C:nucleus"/>
    <property type="evidence" value="ECO:0000318"/>
    <property type="project" value="GO_Central"/>
</dbReference>
<organism evidence="4 5">
    <name type="scientific">Phaeosphaeria nodorum (strain SN15 / ATCC MYA-4574 / FGSC 10173)</name>
    <name type="common">Glume blotch fungus</name>
    <name type="synonym">Parastagonospora nodorum</name>
    <dbReference type="NCBI Taxonomy" id="321614"/>
    <lineage>
        <taxon>Eukaryota</taxon>
        <taxon>Fungi</taxon>
        <taxon>Dikarya</taxon>
        <taxon>Ascomycota</taxon>
        <taxon>Pezizomycotina</taxon>
        <taxon>Dothideomycetes</taxon>
        <taxon>Pleosporomycetidae</taxon>
        <taxon>Pleosporales</taxon>
        <taxon>Pleosporineae</taxon>
        <taxon>Phaeosphaeriaceae</taxon>
        <taxon>Parastagonospora</taxon>
    </lineage>
</organism>
<dbReference type="KEGG" id="pno:SNOG_08460"/>
<reference evidence="5" key="1">
    <citation type="journal article" date="2007" name="Plant Cell">
        <title>Dothideomycete-plant interactions illuminated by genome sequencing and EST analysis of the wheat pathogen Stagonospora nodorum.</title>
        <authorList>
            <person name="Hane J.K."/>
            <person name="Lowe R.G."/>
            <person name="Solomon P.S."/>
            <person name="Tan K.C."/>
            <person name="Schoch C.L."/>
            <person name="Spatafora J.W."/>
            <person name="Crous P.W."/>
            <person name="Kodira C."/>
            <person name="Birren B.W."/>
            <person name="Galagan J.E."/>
            <person name="Torriani S.F."/>
            <person name="McDonald B.A."/>
            <person name="Oliver R.P."/>
        </authorList>
    </citation>
    <scope>NUCLEOTIDE SEQUENCE [LARGE SCALE GENOMIC DNA]</scope>
    <source>
        <strain evidence="5">SN15 / ATCC MYA-4574 / FGSC 10173</strain>
    </source>
</reference>
<dbReference type="GeneID" id="5975669"/>
<evidence type="ECO:0000256" key="3">
    <source>
        <dbReference type="SAM" id="MobiDB-lite"/>
    </source>
</evidence>
<protein>
    <recommendedName>
        <fullName evidence="6">Nuclear localization protein</fullName>
    </recommendedName>
</protein>
<proteinExistence type="predicted"/>
<gene>
    <name evidence="4" type="ORF">SNOG_08460</name>
</gene>
<dbReference type="Proteomes" id="UP000001055">
    <property type="component" value="Unassembled WGS sequence"/>
</dbReference>
<evidence type="ECO:0000313" key="4">
    <source>
        <dbReference type="EMBL" id="EAT84736.2"/>
    </source>
</evidence>
<dbReference type="GO" id="GO:0031490">
    <property type="term" value="F:chromatin DNA binding"/>
    <property type="evidence" value="ECO:0000318"/>
    <property type="project" value="GO_Central"/>
</dbReference>
<dbReference type="Pfam" id="PF08624">
    <property type="entry name" value="CRC_subunit"/>
    <property type="match status" value="1"/>
</dbReference>
<evidence type="ECO:0000313" key="5">
    <source>
        <dbReference type="Proteomes" id="UP000001055"/>
    </source>
</evidence>
<dbReference type="VEuPathDB" id="FungiDB:JI435_084600"/>
<dbReference type="RefSeq" id="XP_001798771.1">
    <property type="nucleotide sequence ID" value="XM_001798719.1"/>
</dbReference>
<keyword evidence="2" id="KW-0804">Transcription</keyword>